<evidence type="ECO:0000313" key="1">
    <source>
        <dbReference type="EMBL" id="GGM59225.1"/>
    </source>
</evidence>
<dbReference type="RefSeq" id="WP_190254379.1">
    <property type="nucleotide sequence ID" value="NZ_BMPI01000042.1"/>
</dbReference>
<dbReference type="Proteomes" id="UP000642070">
    <property type="component" value="Unassembled WGS sequence"/>
</dbReference>
<proteinExistence type="predicted"/>
<accession>A0A917U5R8</accession>
<reference evidence="1" key="2">
    <citation type="submission" date="2020-09" db="EMBL/GenBank/DDBJ databases">
        <authorList>
            <person name="Sun Q."/>
            <person name="Ohkuma M."/>
        </authorList>
    </citation>
    <scope>NUCLEOTIDE SEQUENCE</scope>
    <source>
        <strain evidence="1">JCM 19831</strain>
    </source>
</reference>
<reference evidence="1" key="1">
    <citation type="journal article" date="2014" name="Int. J. Syst. Evol. Microbiol.">
        <title>Complete genome sequence of Corynebacterium casei LMG S-19264T (=DSM 44701T), isolated from a smear-ripened cheese.</title>
        <authorList>
            <consortium name="US DOE Joint Genome Institute (JGI-PGF)"/>
            <person name="Walter F."/>
            <person name="Albersmeier A."/>
            <person name="Kalinowski J."/>
            <person name="Ruckert C."/>
        </authorList>
    </citation>
    <scope>NUCLEOTIDE SEQUENCE</scope>
    <source>
        <strain evidence="1">JCM 19831</strain>
    </source>
</reference>
<organism evidence="1 2">
    <name type="scientific">Dactylosporangium sucinum</name>
    <dbReference type="NCBI Taxonomy" id="1424081"/>
    <lineage>
        <taxon>Bacteria</taxon>
        <taxon>Bacillati</taxon>
        <taxon>Actinomycetota</taxon>
        <taxon>Actinomycetes</taxon>
        <taxon>Micromonosporales</taxon>
        <taxon>Micromonosporaceae</taxon>
        <taxon>Dactylosporangium</taxon>
    </lineage>
</organism>
<protein>
    <submittedName>
        <fullName evidence="1">Uncharacterized protein</fullName>
    </submittedName>
</protein>
<dbReference type="EMBL" id="BMPI01000042">
    <property type="protein sequence ID" value="GGM59225.1"/>
    <property type="molecule type" value="Genomic_DNA"/>
</dbReference>
<keyword evidence="2" id="KW-1185">Reference proteome</keyword>
<comment type="caution">
    <text evidence="1">The sequence shown here is derived from an EMBL/GenBank/DDBJ whole genome shotgun (WGS) entry which is preliminary data.</text>
</comment>
<evidence type="ECO:0000313" key="2">
    <source>
        <dbReference type="Proteomes" id="UP000642070"/>
    </source>
</evidence>
<name>A0A917U5R8_9ACTN</name>
<dbReference type="AlphaFoldDB" id="A0A917U5R8"/>
<sequence>MKPSGPAGHADGALHPDLTVDDIALLLRSAPDARSPRAERTRWVELACRALRSP</sequence>
<gene>
    <name evidence="1" type="ORF">GCM10007977_070890</name>
</gene>